<reference evidence="1 2" key="1">
    <citation type="journal article" date="2018" name="Sci. Rep.">
        <title>Genomic signatures of local adaptation to the degree of environmental predictability in rotifers.</title>
        <authorList>
            <person name="Franch-Gras L."/>
            <person name="Hahn C."/>
            <person name="Garcia-Roger E.M."/>
            <person name="Carmona M.J."/>
            <person name="Serra M."/>
            <person name="Gomez A."/>
        </authorList>
    </citation>
    <scope>NUCLEOTIDE SEQUENCE [LARGE SCALE GENOMIC DNA]</scope>
    <source>
        <strain evidence="1">HYR1</strain>
    </source>
</reference>
<comment type="caution">
    <text evidence="1">The sequence shown here is derived from an EMBL/GenBank/DDBJ whole genome shotgun (WGS) entry which is preliminary data.</text>
</comment>
<dbReference type="EMBL" id="REGN01010453">
    <property type="protein sequence ID" value="RMZ98999.1"/>
    <property type="molecule type" value="Genomic_DNA"/>
</dbReference>
<proteinExistence type="predicted"/>
<protein>
    <submittedName>
        <fullName evidence="1">Uncharacterized protein</fullName>
    </submittedName>
</protein>
<sequence length="197" mass="21565">MTMSILAKISPQISHGTGLACLLITESVLSSSLSIHNDHIFIKNLNFVQCLVQFVFELHNTSNMSGINIIIGHCLPLAIAPVLQIQLNNLIQLGAVRIGDQFFEQIETRFVNGRDHARQTNAAQNGHEPFGVGELNFDKLVALTGDGKFVAIVRVNRVGRLLQKLHDLAVRLFAAFARLVQRCLALLVPQIGIGAVL</sequence>
<keyword evidence="2" id="KW-1185">Reference proteome</keyword>
<dbReference type="AlphaFoldDB" id="A0A3M7PIW1"/>
<dbReference type="Proteomes" id="UP000276133">
    <property type="component" value="Unassembled WGS sequence"/>
</dbReference>
<organism evidence="1 2">
    <name type="scientific">Brachionus plicatilis</name>
    <name type="common">Marine rotifer</name>
    <name type="synonym">Brachionus muelleri</name>
    <dbReference type="NCBI Taxonomy" id="10195"/>
    <lineage>
        <taxon>Eukaryota</taxon>
        <taxon>Metazoa</taxon>
        <taxon>Spiralia</taxon>
        <taxon>Gnathifera</taxon>
        <taxon>Rotifera</taxon>
        <taxon>Eurotatoria</taxon>
        <taxon>Monogononta</taxon>
        <taxon>Pseudotrocha</taxon>
        <taxon>Ploima</taxon>
        <taxon>Brachionidae</taxon>
        <taxon>Brachionus</taxon>
    </lineage>
</organism>
<accession>A0A3M7PIW1</accession>
<gene>
    <name evidence="1" type="ORF">BpHYR1_031025</name>
</gene>
<name>A0A3M7PIW1_BRAPC</name>
<evidence type="ECO:0000313" key="1">
    <source>
        <dbReference type="EMBL" id="RMZ98999.1"/>
    </source>
</evidence>
<evidence type="ECO:0000313" key="2">
    <source>
        <dbReference type="Proteomes" id="UP000276133"/>
    </source>
</evidence>